<dbReference type="EMBL" id="CP012662">
    <property type="protein sequence ID" value="AMY72052.1"/>
    <property type="molecule type" value="Genomic_DNA"/>
</dbReference>
<evidence type="ECO:0000313" key="2">
    <source>
        <dbReference type="Proteomes" id="UP000076128"/>
    </source>
</evidence>
<evidence type="ECO:0000313" key="1">
    <source>
        <dbReference type="EMBL" id="AMY72052.1"/>
    </source>
</evidence>
<dbReference type="AlphaFoldDB" id="A0A159Z910"/>
<accession>A0A159Z910</accession>
<gene>
    <name evidence="1" type="ORF">AKL17_1p0051</name>
</gene>
<sequence length="68" mass="7553">MKHHINDMKRRALHNADAAYYVLSGTPDKTYSLGVMSQRISFHSSVGISDSRRSISASPVETIWMTAA</sequence>
<geneLocation type="plasmid" evidence="2">
    <name>cai42_Plasmida</name>
</geneLocation>
<organism evidence="1 2">
    <name type="scientific">Frigidibacter mobilis</name>
    <dbReference type="NCBI Taxonomy" id="1335048"/>
    <lineage>
        <taxon>Bacteria</taxon>
        <taxon>Pseudomonadati</taxon>
        <taxon>Pseudomonadota</taxon>
        <taxon>Alphaproteobacteria</taxon>
        <taxon>Rhodobacterales</taxon>
        <taxon>Paracoccaceae</taxon>
        <taxon>Frigidibacter</taxon>
    </lineage>
</organism>
<name>A0A159Z910_9RHOB</name>
<protein>
    <submittedName>
        <fullName evidence="1">Uncharacterized protein</fullName>
    </submittedName>
</protein>
<reference evidence="1 2" key="1">
    <citation type="submission" date="2015-09" db="EMBL/GenBank/DDBJ databases">
        <title>Complete genome sequence of Defluviimonas alba cai42t isolated from an oilfield in Xinjiang.</title>
        <authorList>
            <person name="Geng S."/>
            <person name="Pan X."/>
            <person name="Wu X."/>
        </authorList>
    </citation>
    <scope>NUCLEOTIDE SEQUENCE [LARGE SCALE GENOMIC DNA]</scope>
    <source>
        <strain evidence="2">cai42</strain>
        <plasmid evidence="2">cai42_Plasmida</plasmid>
    </source>
</reference>
<keyword evidence="1" id="KW-0614">Plasmid</keyword>
<dbReference type="KEGG" id="daa:AKL17_1p0051"/>
<proteinExistence type="predicted"/>
<dbReference type="Proteomes" id="UP000076128">
    <property type="component" value="Plasmid pcai42A"/>
</dbReference>
<keyword evidence="2" id="KW-1185">Reference proteome</keyword>